<evidence type="ECO:0000313" key="2">
    <source>
        <dbReference type="Proteomes" id="UP000648257"/>
    </source>
</evidence>
<gene>
    <name evidence="1" type="ORF">H8K52_12145</name>
</gene>
<protein>
    <recommendedName>
        <fullName evidence="3">Secreted protein</fullName>
    </recommendedName>
</protein>
<accession>A0ABR6X5I9</accession>
<proteinExistence type="predicted"/>
<comment type="caution">
    <text evidence="1">The sequence shown here is derived from an EMBL/GenBank/DDBJ whole genome shotgun (WGS) entry which is preliminary data.</text>
</comment>
<dbReference type="RefSeq" id="WP_186923174.1">
    <property type="nucleotide sequence ID" value="NZ_JACOFW010000013.1"/>
</dbReference>
<dbReference type="Proteomes" id="UP000648257">
    <property type="component" value="Unassembled WGS sequence"/>
</dbReference>
<reference evidence="1 2" key="1">
    <citation type="submission" date="2020-08" db="EMBL/GenBank/DDBJ databases">
        <title>Novel species isolated from subtropical streams in China.</title>
        <authorList>
            <person name="Lu H."/>
        </authorList>
    </citation>
    <scope>NUCLEOTIDE SEQUENCE [LARGE SCALE GENOMIC DNA]</scope>
    <source>
        <strain evidence="1 2">KACC 16656</strain>
    </source>
</reference>
<evidence type="ECO:0000313" key="1">
    <source>
        <dbReference type="EMBL" id="MBC3808095.1"/>
    </source>
</evidence>
<sequence>MFDLVWFSSSFNFVMIISRPLAGCGPAATHFSCFAKKSKQKKATALSLPFGFPIMQGKKWESVETRFPCRAHLRLQAETVTQAMCMHIKTPAKPQTTTLSLSIFCPAQLASPEAEKSPPDKSTVNPH</sequence>
<name>A0ABR6X5I9_9BURK</name>
<keyword evidence="2" id="KW-1185">Reference proteome</keyword>
<evidence type="ECO:0008006" key="3">
    <source>
        <dbReference type="Google" id="ProtNLM"/>
    </source>
</evidence>
<organism evidence="1 2">
    <name type="scientific">Undibacterium seohonense</name>
    <dbReference type="NCBI Taxonomy" id="1344950"/>
    <lineage>
        <taxon>Bacteria</taxon>
        <taxon>Pseudomonadati</taxon>
        <taxon>Pseudomonadota</taxon>
        <taxon>Betaproteobacteria</taxon>
        <taxon>Burkholderiales</taxon>
        <taxon>Oxalobacteraceae</taxon>
        <taxon>Undibacterium</taxon>
    </lineage>
</organism>
<dbReference type="EMBL" id="JACOFW010000013">
    <property type="protein sequence ID" value="MBC3808095.1"/>
    <property type="molecule type" value="Genomic_DNA"/>
</dbReference>